<organism evidence="2 3">
    <name type="scientific">Streblomastix strix</name>
    <dbReference type="NCBI Taxonomy" id="222440"/>
    <lineage>
        <taxon>Eukaryota</taxon>
        <taxon>Metamonada</taxon>
        <taxon>Preaxostyla</taxon>
        <taxon>Oxymonadida</taxon>
        <taxon>Streblomastigidae</taxon>
        <taxon>Streblomastix</taxon>
    </lineage>
</organism>
<dbReference type="Proteomes" id="UP000324800">
    <property type="component" value="Unassembled WGS sequence"/>
</dbReference>
<dbReference type="GO" id="GO:0003676">
    <property type="term" value="F:nucleic acid binding"/>
    <property type="evidence" value="ECO:0007669"/>
    <property type="project" value="InterPro"/>
</dbReference>
<name>A0A5J4U6E1_9EUKA</name>
<dbReference type="Pfam" id="PF03184">
    <property type="entry name" value="DDE_1"/>
    <property type="match status" value="1"/>
</dbReference>
<dbReference type="Gene3D" id="3.30.420.10">
    <property type="entry name" value="Ribonuclease H-like superfamily/Ribonuclease H"/>
    <property type="match status" value="1"/>
</dbReference>
<sequence>HFYVDTRTKKVIVRYQEDVTEINLQINRQEPRLTLLGAIPLSNEALILLIILKGDNFRDTWIPPGIITGIYAEFSCTTNSYITIPVWISWLQNILVLWTDAVRKHLRRPHAPGILMCDNLTSHCNIEARQYLAANNVKLITIPPHSSKFLQTLDVISFANFKGAIRQTREMDADMNLHDIIRHSINVCQVSTSFLNCRASFEKAGLHQNFDNLRPQAEVIPGFFDKQVRTRRDIVKYDQNAIVPKKRGRKPTPFGYINELKFNEESKAMKIDYDNN</sequence>
<evidence type="ECO:0000313" key="3">
    <source>
        <dbReference type="Proteomes" id="UP000324800"/>
    </source>
</evidence>
<accession>A0A5J4U6E1</accession>
<dbReference type="InterPro" id="IPR036397">
    <property type="entry name" value="RNaseH_sf"/>
</dbReference>
<protein>
    <recommendedName>
        <fullName evidence="1">DDE-1 domain-containing protein</fullName>
    </recommendedName>
</protein>
<dbReference type="EMBL" id="SNRW01019955">
    <property type="protein sequence ID" value="KAA6365898.1"/>
    <property type="molecule type" value="Genomic_DNA"/>
</dbReference>
<dbReference type="AlphaFoldDB" id="A0A5J4U6E1"/>
<feature type="domain" description="DDE-1" evidence="1">
    <location>
        <begin position="35"/>
        <end position="190"/>
    </location>
</feature>
<gene>
    <name evidence="2" type="ORF">EZS28_038575</name>
</gene>
<reference evidence="2 3" key="1">
    <citation type="submission" date="2019-03" db="EMBL/GenBank/DDBJ databases">
        <title>Single cell metagenomics reveals metabolic interactions within the superorganism composed of flagellate Streblomastix strix and complex community of Bacteroidetes bacteria on its surface.</title>
        <authorList>
            <person name="Treitli S.C."/>
            <person name="Kolisko M."/>
            <person name="Husnik F."/>
            <person name="Keeling P."/>
            <person name="Hampl V."/>
        </authorList>
    </citation>
    <scope>NUCLEOTIDE SEQUENCE [LARGE SCALE GENOMIC DNA]</scope>
    <source>
        <strain evidence="2">ST1C</strain>
    </source>
</reference>
<proteinExistence type="predicted"/>
<feature type="non-terminal residue" evidence="2">
    <location>
        <position position="1"/>
    </location>
</feature>
<dbReference type="InterPro" id="IPR004875">
    <property type="entry name" value="DDE_SF_endonuclease_dom"/>
</dbReference>
<comment type="caution">
    <text evidence="2">The sequence shown here is derived from an EMBL/GenBank/DDBJ whole genome shotgun (WGS) entry which is preliminary data.</text>
</comment>
<dbReference type="OrthoDB" id="6777587at2759"/>
<evidence type="ECO:0000259" key="1">
    <source>
        <dbReference type="Pfam" id="PF03184"/>
    </source>
</evidence>
<evidence type="ECO:0000313" key="2">
    <source>
        <dbReference type="EMBL" id="KAA6365898.1"/>
    </source>
</evidence>